<comment type="caution">
    <text evidence="2">The sequence shown here is derived from an EMBL/GenBank/DDBJ whole genome shotgun (WGS) entry which is preliminary data.</text>
</comment>
<feature type="transmembrane region" description="Helical" evidence="1">
    <location>
        <begin position="59"/>
        <end position="77"/>
    </location>
</feature>
<feature type="transmembrane region" description="Helical" evidence="1">
    <location>
        <begin position="131"/>
        <end position="152"/>
    </location>
</feature>
<dbReference type="Proteomes" id="UP000323924">
    <property type="component" value="Unassembled WGS sequence"/>
</dbReference>
<keyword evidence="1" id="KW-0472">Membrane</keyword>
<proteinExistence type="predicted"/>
<dbReference type="EMBL" id="VWPC01000031">
    <property type="protein sequence ID" value="KAA5836525.1"/>
    <property type="molecule type" value="Genomic_DNA"/>
</dbReference>
<feature type="transmembrane region" description="Helical" evidence="1">
    <location>
        <begin position="89"/>
        <end position="111"/>
    </location>
</feature>
<protein>
    <submittedName>
        <fullName evidence="2">Uncharacterized protein</fullName>
    </submittedName>
</protein>
<keyword evidence="1" id="KW-0812">Transmembrane</keyword>
<accession>A0AB34BW56</accession>
<feature type="transmembrane region" description="Helical" evidence="1">
    <location>
        <begin position="24"/>
        <end position="47"/>
    </location>
</feature>
<keyword evidence="1" id="KW-1133">Transmembrane helix</keyword>
<name>A0AB34BW56_9PSED</name>
<sequence length="157" mass="17808">MTSAPDYLFPTAGRTLLSKGRLSFLLVALWWLLPVLLGIFFVSLLGGYYTKTDSTYSEWMYLLWWGIPGYLVFALWTTRSVIGRDEAHALRMVWLAPLKLLPFYAAPWVVYDLGHAFNGQSESFFMLFGRVTILPYLLVVGCVCAGLTVALYRTVFS</sequence>
<evidence type="ECO:0000313" key="2">
    <source>
        <dbReference type="EMBL" id="KAA5836525.1"/>
    </source>
</evidence>
<dbReference type="AlphaFoldDB" id="A0AB34BW56"/>
<evidence type="ECO:0000313" key="3">
    <source>
        <dbReference type="Proteomes" id="UP000323924"/>
    </source>
</evidence>
<dbReference type="RefSeq" id="WP_150053159.1">
    <property type="nucleotide sequence ID" value="NZ_VWPC01000031.1"/>
</dbReference>
<evidence type="ECO:0000256" key="1">
    <source>
        <dbReference type="SAM" id="Phobius"/>
    </source>
</evidence>
<gene>
    <name evidence="2" type="ORF">F2A38_29075</name>
</gene>
<reference evidence="2 3" key="1">
    <citation type="submission" date="2019-09" db="EMBL/GenBank/DDBJ databases">
        <authorList>
            <person name="Vacheron J."/>
            <person name="Dubost A."/>
            <person name="Prigent-Combaret C."/>
            <person name="Muller D."/>
        </authorList>
    </citation>
    <scope>NUCLEOTIDE SEQUENCE [LARGE SCALE GENOMIC DNA]</scope>
    <source>
        <strain evidence="2 3">JV497</strain>
    </source>
</reference>
<organism evidence="2 3">
    <name type="scientific">Pseudomonas chlororaphis</name>
    <dbReference type="NCBI Taxonomy" id="587753"/>
    <lineage>
        <taxon>Bacteria</taxon>
        <taxon>Pseudomonadati</taxon>
        <taxon>Pseudomonadota</taxon>
        <taxon>Gammaproteobacteria</taxon>
        <taxon>Pseudomonadales</taxon>
        <taxon>Pseudomonadaceae</taxon>
        <taxon>Pseudomonas</taxon>
    </lineage>
</organism>